<sequence>MKRIREASLVFFQGLIEFIVYLPLILAANGLVQPAAWEHSWWMVLLLSYPAGYLLGMRAAFRQPSVTLLLAALCGTGIGALLLPVASASTAAAAAVGSTTGLYRGARAALAPWPVRFTSAHFSIGLLIYVLFSVIMQRNERFAVSPLLLMAGGLASLLAMLLVVNLRTISAESAAPGASARTDAAVRNRNIRLTMLVALTTLLLAASGTLRQWFGAVWGEAAKWISRLLAPKEPASNPPPQSAPEAPPPSMLPAGEPSDPSPWWDWIMYGFLGVVGLFILIALIRRLPLVPSALRALAARLAAWLRRERITDRADYQDEVDRIAGPKRKRRSLFTFGRRHEANPVAADPSSRLIFLYRTWLSDRKKSGRPFEPSQTPIEMGQEEAKRSGGEANAGRLGIRLTQTYSAYRYGGIEAEDVELEWMDREIRQKKTKK</sequence>
<evidence type="ECO:0000256" key="1">
    <source>
        <dbReference type="SAM" id="MobiDB-lite"/>
    </source>
</evidence>
<feature type="transmembrane region" description="Helical" evidence="2">
    <location>
        <begin position="40"/>
        <end position="61"/>
    </location>
</feature>
<evidence type="ECO:0000313" key="3">
    <source>
        <dbReference type="EMBL" id="MFC4101152.1"/>
    </source>
</evidence>
<keyword evidence="4" id="KW-1185">Reference proteome</keyword>
<evidence type="ECO:0000256" key="2">
    <source>
        <dbReference type="SAM" id="Phobius"/>
    </source>
</evidence>
<organism evidence="3 4">
    <name type="scientific">Paenibacillus xanthanilyticus</name>
    <dbReference type="NCBI Taxonomy" id="1783531"/>
    <lineage>
        <taxon>Bacteria</taxon>
        <taxon>Bacillati</taxon>
        <taxon>Bacillota</taxon>
        <taxon>Bacilli</taxon>
        <taxon>Bacillales</taxon>
        <taxon>Paenibacillaceae</taxon>
        <taxon>Paenibacillus</taxon>
    </lineage>
</organism>
<feature type="transmembrane region" description="Helical" evidence="2">
    <location>
        <begin position="7"/>
        <end position="28"/>
    </location>
</feature>
<dbReference type="Proteomes" id="UP001595715">
    <property type="component" value="Unassembled WGS sequence"/>
</dbReference>
<reference evidence="4" key="1">
    <citation type="journal article" date="2019" name="Int. J. Syst. Evol. Microbiol.">
        <title>The Global Catalogue of Microorganisms (GCM) 10K type strain sequencing project: providing services to taxonomists for standard genome sequencing and annotation.</title>
        <authorList>
            <consortium name="The Broad Institute Genomics Platform"/>
            <consortium name="The Broad Institute Genome Sequencing Center for Infectious Disease"/>
            <person name="Wu L."/>
            <person name="Ma J."/>
        </authorList>
    </citation>
    <scope>NUCLEOTIDE SEQUENCE [LARGE SCALE GENOMIC DNA]</scope>
    <source>
        <strain evidence="4">IBRC-M 10987</strain>
    </source>
</reference>
<feature type="transmembrane region" description="Helical" evidence="2">
    <location>
        <begin position="147"/>
        <end position="166"/>
    </location>
</feature>
<feature type="transmembrane region" description="Helical" evidence="2">
    <location>
        <begin position="115"/>
        <end position="135"/>
    </location>
</feature>
<feature type="transmembrane region" description="Helical" evidence="2">
    <location>
        <begin position="266"/>
        <end position="284"/>
    </location>
</feature>
<name>A0ABV8K599_9BACL</name>
<keyword evidence="2" id="KW-0812">Transmembrane</keyword>
<feature type="region of interest" description="Disordered" evidence="1">
    <location>
        <begin position="366"/>
        <end position="396"/>
    </location>
</feature>
<dbReference type="EMBL" id="JBHSAM010000028">
    <property type="protein sequence ID" value="MFC4101152.1"/>
    <property type="molecule type" value="Genomic_DNA"/>
</dbReference>
<comment type="caution">
    <text evidence="3">The sequence shown here is derived from an EMBL/GenBank/DDBJ whole genome shotgun (WGS) entry which is preliminary data.</text>
</comment>
<feature type="transmembrane region" description="Helical" evidence="2">
    <location>
        <begin position="68"/>
        <end position="95"/>
    </location>
</feature>
<gene>
    <name evidence="3" type="ORF">ACFOZ8_16035</name>
</gene>
<dbReference type="RefSeq" id="WP_377719777.1">
    <property type="nucleotide sequence ID" value="NZ_JBHSAM010000028.1"/>
</dbReference>
<feature type="compositionally biased region" description="Pro residues" evidence="1">
    <location>
        <begin position="236"/>
        <end position="251"/>
    </location>
</feature>
<keyword evidence="2" id="KW-1133">Transmembrane helix</keyword>
<accession>A0ABV8K599</accession>
<evidence type="ECO:0008006" key="5">
    <source>
        <dbReference type="Google" id="ProtNLM"/>
    </source>
</evidence>
<protein>
    <recommendedName>
        <fullName evidence="5">DUF4129 domain-containing protein</fullName>
    </recommendedName>
</protein>
<feature type="region of interest" description="Disordered" evidence="1">
    <location>
        <begin position="233"/>
        <end position="256"/>
    </location>
</feature>
<keyword evidence="2" id="KW-0472">Membrane</keyword>
<evidence type="ECO:0000313" key="4">
    <source>
        <dbReference type="Proteomes" id="UP001595715"/>
    </source>
</evidence>
<proteinExistence type="predicted"/>